<keyword evidence="3" id="KW-1185">Reference proteome</keyword>
<accession>T1EV05</accession>
<reference evidence="3" key="1">
    <citation type="submission" date="2012-12" db="EMBL/GenBank/DDBJ databases">
        <authorList>
            <person name="Hellsten U."/>
            <person name="Grimwood J."/>
            <person name="Chapman J.A."/>
            <person name="Shapiro H."/>
            <person name="Aerts A."/>
            <person name="Otillar R.P."/>
            <person name="Terry A.Y."/>
            <person name="Boore J.L."/>
            <person name="Simakov O."/>
            <person name="Marletaz F."/>
            <person name="Cho S.-J."/>
            <person name="Edsinger-Gonzales E."/>
            <person name="Havlak P."/>
            <person name="Kuo D.-H."/>
            <person name="Larsson T."/>
            <person name="Lv J."/>
            <person name="Arendt D."/>
            <person name="Savage R."/>
            <person name="Osoegawa K."/>
            <person name="de Jong P."/>
            <person name="Lindberg D.R."/>
            <person name="Seaver E.C."/>
            <person name="Weisblat D.A."/>
            <person name="Putnam N.H."/>
            <person name="Grigoriev I.V."/>
            <person name="Rokhsar D.S."/>
        </authorList>
    </citation>
    <scope>NUCLEOTIDE SEQUENCE</scope>
</reference>
<protein>
    <submittedName>
        <fullName evidence="1 2">Uncharacterized protein</fullName>
    </submittedName>
</protein>
<evidence type="ECO:0000313" key="2">
    <source>
        <dbReference type="EnsemblMetazoa" id="HelroP164157"/>
    </source>
</evidence>
<dbReference type="InParanoid" id="T1EV05"/>
<dbReference type="Proteomes" id="UP000015101">
    <property type="component" value="Unassembled WGS sequence"/>
</dbReference>
<dbReference type="RefSeq" id="XP_009027418.1">
    <property type="nucleotide sequence ID" value="XM_009029170.1"/>
</dbReference>
<name>T1EV05_HELRO</name>
<dbReference type="KEGG" id="hro:HELRODRAFT_164157"/>
<evidence type="ECO:0000313" key="3">
    <source>
        <dbReference type="Proteomes" id="UP000015101"/>
    </source>
</evidence>
<evidence type="ECO:0000313" key="1">
    <source>
        <dbReference type="EMBL" id="ESN94332.1"/>
    </source>
</evidence>
<dbReference type="EMBL" id="AMQM01001563">
    <property type="status" value="NOT_ANNOTATED_CDS"/>
    <property type="molecule type" value="Genomic_DNA"/>
</dbReference>
<dbReference type="HOGENOM" id="CLU_2017712_0_0_1"/>
<proteinExistence type="predicted"/>
<dbReference type="EMBL" id="KB097571">
    <property type="protein sequence ID" value="ESN94332.1"/>
    <property type="molecule type" value="Genomic_DNA"/>
</dbReference>
<organism evidence="2 3">
    <name type="scientific">Helobdella robusta</name>
    <name type="common">Californian leech</name>
    <dbReference type="NCBI Taxonomy" id="6412"/>
    <lineage>
        <taxon>Eukaryota</taxon>
        <taxon>Metazoa</taxon>
        <taxon>Spiralia</taxon>
        <taxon>Lophotrochozoa</taxon>
        <taxon>Annelida</taxon>
        <taxon>Clitellata</taxon>
        <taxon>Hirudinea</taxon>
        <taxon>Rhynchobdellida</taxon>
        <taxon>Glossiphoniidae</taxon>
        <taxon>Helobdella</taxon>
    </lineage>
</organism>
<sequence length="123" mass="13807">MATLERKQMILTTYMAVLAMENGKKMATASLSLLEVTGPVDHVIYFVSDLVPIIPISKEFRRVSPFYVPHIVQPDQLSCDERLILISNESVVDVIIQVDENQAFLPDGISIGILKKAFLFYHA</sequence>
<dbReference type="GeneID" id="20200405"/>
<reference evidence="2" key="3">
    <citation type="submission" date="2015-06" db="UniProtKB">
        <authorList>
            <consortium name="EnsemblMetazoa"/>
        </authorList>
    </citation>
    <scope>IDENTIFICATION</scope>
</reference>
<reference evidence="1 3" key="2">
    <citation type="journal article" date="2013" name="Nature">
        <title>Insights into bilaterian evolution from three spiralian genomes.</title>
        <authorList>
            <person name="Simakov O."/>
            <person name="Marletaz F."/>
            <person name="Cho S.J."/>
            <person name="Edsinger-Gonzales E."/>
            <person name="Havlak P."/>
            <person name="Hellsten U."/>
            <person name="Kuo D.H."/>
            <person name="Larsson T."/>
            <person name="Lv J."/>
            <person name="Arendt D."/>
            <person name="Savage R."/>
            <person name="Osoegawa K."/>
            <person name="de Jong P."/>
            <person name="Grimwood J."/>
            <person name="Chapman J.A."/>
            <person name="Shapiro H."/>
            <person name="Aerts A."/>
            <person name="Otillar R.P."/>
            <person name="Terry A.Y."/>
            <person name="Boore J.L."/>
            <person name="Grigoriev I.V."/>
            <person name="Lindberg D.R."/>
            <person name="Seaver E.C."/>
            <person name="Weisblat D.A."/>
            <person name="Putnam N.H."/>
            <person name="Rokhsar D.S."/>
        </authorList>
    </citation>
    <scope>NUCLEOTIDE SEQUENCE</scope>
</reference>
<dbReference type="EnsemblMetazoa" id="HelroT164157">
    <property type="protein sequence ID" value="HelroP164157"/>
    <property type="gene ID" value="HelroG164157"/>
</dbReference>
<gene>
    <name evidence="2" type="primary">20200405</name>
    <name evidence="1" type="ORF">HELRODRAFT_164157</name>
</gene>
<dbReference type="CTD" id="20200405"/>
<dbReference type="AlphaFoldDB" id="T1EV05"/>